<keyword evidence="2" id="KW-1185">Reference proteome</keyword>
<reference evidence="1" key="1">
    <citation type="submission" date="2022-07" db="EMBL/GenBank/DDBJ databases">
        <title>Draft genome sequence of Zalerion maritima ATCC 34329, a (micro)plastics degrading marine fungus.</title>
        <authorList>
            <person name="Paco A."/>
            <person name="Goncalves M.F.M."/>
            <person name="Rocha-Santos T.A.P."/>
            <person name="Alves A."/>
        </authorList>
    </citation>
    <scope>NUCLEOTIDE SEQUENCE</scope>
    <source>
        <strain evidence="1">ATCC 34329</strain>
    </source>
</reference>
<dbReference type="Proteomes" id="UP001201980">
    <property type="component" value="Unassembled WGS sequence"/>
</dbReference>
<dbReference type="InterPro" id="IPR002110">
    <property type="entry name" value="Ankyrin_rpt"/>
</dbReference>
<dbReference type="Pfam" id="PF12796">
    <property type="entry name" value="Ank_2"/>
    <property type="match status" value="1"/>
</dbReference>
<proteinExistence type="predicted"/>
<dbReference type="InterPro" id="IPR036770">
    <property type="entry name" value="Ankyrin_rpt-contain_sf"/>
</dbReference>
<sequence>MAGHLQQMRGKGIPRYGHHSAVLEGLSIWSGICDLFVKDGMRPGLAFNTRSPRFAQRLSIGELPTIVHDFFPQWSQTDFELEGLWMWKDGTRGQILEYVPTTSLIKAVEGLDIPVKYLRDPRGHTLLHISCMCGNFAAYARSCTDLRSRPRGYCPLSAVILGGYIWPADFESDEVMSFTLELNDPDVFGLLDQYHGGGKRFDFNRPNKHGQTPLCAAVLLGRQETVEWLARNPRVDPNKGDKDTDFTALHHAVRCRNESLVSIPTHRSRVLRDAKDTWGKTAFNCIPAQEREVRHAIVAEGSLTYSSILDFGSADRRPIALEVVEAQ</sequence>
<evidence type="ECO:0000313" key="1">
    <source>
        <dbReference type="EMBL" id="KAJ2897700.1"/>
    </source>
</evidence>
<gene>
    <name evidence="1" type="ORF">MKZ38_004477</name>
</gene>
<organism evidence="1 2">
    <name type="scientific">Zalerion maritima</name>
    <dbReference type="NCBI Taxonomy" id="339359"/>
    <lineage>
        <taxon>Eukaryota</taxon>
        <taxon>Fungi</taxon>
        <taxon>Dikarya</taxon>
        <taxon>Ascomycota</taxon>
        <taxon>Pezizomycotina</taxon>
        <taxon>Sordariomycetes</taxon>
        <taxon>Lulworthiomycetidae</taxon>
        <taxon>Lulworthiales</taxon>
        <taxon>Lulworthiaceae</taxon>
        <taxon>Zalerion</taxon>
    </lineage>
</organism>
<dbReference type="Gene3D" id="1.25.40.20">
    <property type="entry name" value="Ankyrin repeat-containing domain"/>
    <property type="match status" value="1"/>
</dbReference>
<evidence type="ECO:0000313" key="2">
    <source>
        <dbReference type="Proteomes" id="UP001201980"/>
    </source>
</evidence>
<comment type="caution">
    <text evidence="1">The sequence shown here is derived from an EMBL/GenBank/DDBJ whole genome shotgun (WGS) entry which is preliminary data.</text>
</comment>
<name>A0AAD5RLG5_9PEZI</name>
<dbReference type="AlphaFoldDB" id="A0AAD5RLG5"/>
<protein>
    <recommendedName>
        <fullName evidence="3">Ankyrin</fullName>
    </recommendedName>
</protein>
<dbReference type="EMBL" id="JAKWBI020000260">
    <property type="protein sequence ID" value="KAJ2897700.1"/>
    <property type="molecule type" value="Genomic_DNA"/>
</dbReference>
<accession>A0AAD5RLG5</accession>
<evidence type="ECO:0008006" key="3">
    <source>
        <dbReference type="Google" id="ProtNLM"/>
    </source>
</evidence>
<dbReference type="SUPFAM" id="SSF48403">
    <property type="entry name" value="Ankyrin repeat"/>
    <property type="match status" value="1"/>
</dbReference>